<evidence type="ECO:0000313" key="2">
    <source>
        <dbReference type="EMBL" id="GER46851.1"/>
    </source>
</evidence>
<evidence type="ECO:0000256" key="1">
    <source>
        <dbReference type="SAM" id="MobiDB-lite"/>
    </source>
</evidence>
<dbReference type="EMBL" id="BKCP01007641">
    <property type="protein sequence ID" value="GER46851.1"/>
    <property type="molecule type" value="Genomic_DNA"/>
</dbReference>
<dbReference type="GO" id="GO:0003677">
    <property type="term" value="F:DNA binding"/>
    <property type="evidence" value="ECO:0007669"/>
    <property type="project" value="UniProtKB-KW"/>
</dbReference>
<dbReference type="Proteomes" id="UP000325081">
    <property type="component" value="Unassembled WGS sequence"/>
</dbReference>
<evidence type="ECO:0000313" key="3">
    <source>
        <dbReference type="Proteomes" id="UP000325081"/>
    </source>
</evidence>
<feature type="compositionally biased region" description="Polar residues" evidence="1">
    <location>
        <begin position="16"/>
        <end position="37"/>
    </location>
</feature>
<proteinExistence type="predicted"/>
<keyword evidence="3" id="KW-1185">Reference proteome</keyword>
<comment type="caution">
    <text evidence="2">The sequence shown here is derived from an EMBL/GenBank/DDBJ whole genome shotgun (WGS) entry which is preliminary data.</text>
</comment>
<protein>
    <submittedName>
        <fullName evidence="2">BEL1-like homeodomain 4</fullName>
    </submittedName>
</protein>
<gene>
    <name evidence="2" type="ORF">STAS_23913</name>
</gene>
<feature type="region of interest" description="Disordered" evidence="1">
    <location>
        <begin position="1"/>
        <end position="70"/>
    </location>
</feature>
<organism evidence="2 3">
    <name type="scientific">Striga asiatica</name>
    <name type="common">Asiatic witchweed</name>
    <name type="synonym">Buchnera asiatica</name>
    <dbReference type="NCBI Taxonomy" id="4170"/>
    <lineage>
        <taxon>Eukaryota</taxon>
        <taxon>Viridiplantae</taxon>
        <taxon>Streptophyta</taxon>
        <taxon>Embryophyta</taxon>
        <taxon>Tracheophyta</taxon>
        <taxon>Spermatophyta</taxon>
        <taxon>Magnoliopsida</taxon>
        <taxon>eudicotyledons</taxon>
        <taxon>Gunneridae</taxon>
        <taxon>Pentapetalae</taxon>
        <taxon>asterids</taxon>
        <taxon>lamiids</taxon>
        <taxon>Lamiales</taxon>
        <taxon>Orobanchaceae</taxon>
        <taxon>Buchnereae</taxon>
        <taxon>Striga</taxon>
    </lineage>
</organism>
<accession>A0A5A7QSE3</accession>
<keyword evidence="2" id="KW-0371">Homeobox</keyword>
<dbReference type="AlphaFoldDB" id="A0A5A7QSE3"/>
<feature type="compositionally biased region" description="Polar residues" evidence="1">
    <location>
        <begin position="45"/>
        <end position="55"/>
    </location>
</feature>
<sequence>MVEEMYQQEFSDEKVQPSQASGTSEPNSDDNYPQATSAGKKDPPENSNVANSSSYRRGKQLMEPPSGDLTPAEYRRLAAGLGSGFGLVGGEGTHEVSLTLGLRRSGNVSKMSQLSIRDFQPY</sequence>
<name>A0A5A7QSE3_STRAF</name>
<keyword evidence="2" id="KW-0238">DNA-binding</keyword>
<reference evidence="3" key="1">
    <citation type="journal article" date="2019" name="Curr. Biol.">
        <title>Genome Sequence of Striga asiatica Provides Insight into the Evolution of Plant Parasitism.</title>
        <authorList>
            <person name="Yoshida S."/>
            <person name="Kim S."/>
            <person name="Wafula E.K."/>
            <person name="Tanskanen J."/>
            <person name="Kim Y.M."/>
            <person name="Honaas L."/>
            <person name="Yang Z."/>
            <person name="Spallek T."/>
            <person name="Conn C.E."/>
            <person name="Ichihashi Y."/>
            <person name="Cheong K."/>
            <person name="Cui S."/>
            <person name="Der J.P."/>
            <person name="Gundlach H."/>
            <person name="Jiao Y."/>
            <person name="Hori C."/>
            <person name="Ishida J.K."/>
            <person name="Kasahara H."/>
            <person name="Kiba T."/>
            <person name="Kim M.S."/>
            <person name="Koo N."/>
            <person name="Laohavisit A."/>
            <person name="Lee Y.H."/>
            <person name="Lumba S."/>
            <person name="McCourt P."/>
            <person name="Mortimer J.C."/>
            <person name="Mutuku J.M."/>
            <person name="Nomura T."/>
            <person name="Sasaki-Sekimoto Y."/>
            <person name="Seto Y."/>
            <person name="Wang Y."/>
            <person name="Wakatake T."/>
            <person name="Sakakibara H."/>
            <person name="Demura T."/>
            <person name="Yamaguchi S."/>
            <person name="Yoneyama K."/>
            <person name="Manabe R.I."/>
            <person name="Nelson D.C."/>
            <person name="Schulman A.H."/>
            <person name="Timko M.P."/>
            <person name="dePamphilis C.W."/>
            <person name="Choi D."/>
            <person name="Shirasu K."/>
        </authorList>
    </citation>
    <scope>NUCLEOTIDE SEQUENCE [LARGE SCALE GENOMIC DNA]</scope>
    <source>
        <strain evidence="3">cv. UVA1</strain>
    </source>
</reference>